<dbReference type="STRING" id="456442.Mboo_1263"/>
<dbReference type="EMBL" id="CP000780">
    <property type="protein sequence ID" value="ABS55781.1"/>
    <property type="molecule type" value="Genomic_DNA"/>
</dbReference>
<dbReference type="InterPro" id="IPR015947">
    <property type="entry name" value="PUA-like_sf"/>
</dbReference>
<dbReference type="SUPFAM" id="SSF52402">
    <property type="entry name" value="Adenine nucleotide alpha hydrolases-like"/>
    <property type="match status" value="1"/>
</dbReference>
<name>A7I7S0_METB6</name>
<dbReference type="Pfam" id="PF01472">
    <property type="entry name" value="PUA"/>
    <property type="match status" value="1"/>
</dbReference>
<organism evidence="2 3">
    <name type="scientific">Methanoregula boonei (strain DSM 21154 / JCM 14090 / 6A8)</name>
    <dbReference type="NCBI Taxonomy" id="456442"/>
    <lineage>
        <taxon>Archaea</taxon>
        <taxon>Methanobacteriati</taxon>
        <taxon>Methanobacteriota</taxon>
        <taxon>Stenosarchaea group</taxon>
        <taxon>Methanomicrobia</taxon>
        <taxon>Methanomicrobiales</taxon>
        <taxon>Methanoregulaceae</taxon>
        <taxon>Methanoregula</taxon>
    </lineage>
</organism>
<dbReference type="RefSeq" id="WP_012106813.1">
    <property type="nucleotide sequence ID" value="NC_009712.1"/>
</dbReference>
<accession>A7I7S0</accession>
<dbReference type="InterPro" id="IPR002478">
    <property type="entry name" value="PUA"/>
</dbReference>
<dbReference type="SUPFAM" id="SSF88697">
    <property type="entry name" value="PUA domain-like"/>
    <property type="match status" value="1"/>
</dbReference>
<evidence type="ECO:0000313" key="2">
    <source>
        <dbReference type="EMBL" id="ABS55781.1"/>
    </source>
</evidence>
<dbReference type="PANTHER" id="PTHR43196:SF2">
    <property type="entry name" value="PHOSPHOADENOSINE PHOSPHOSULFATE REDUCTASE"/>
    <property type="match status" value="1"/>
</dbReference>
<keyword evidence="3" id="KW-1185">Reference proteome</keyword>
<dbReference type="Pfam" id="PF01507">
    <property type="entry name" value="PAPS_reduct"/>
    <property type="match status" value="1"/>
</dbReference>
<protein>
    <submittedName>
        <fullName evidence="2">Phosphoadenosine phosphosulfate reductase</fullName>
    </submittedName>
</protein>
<evidence type="ECO:0000313" key="3">
    <source>
        <dbReference type="Proteomes" id="UP000002408"/>
    </source>
</evidence>
<dbReference type="HOGENOM" id="CLU_026622_0_0_2"/>
<sequence length="464" mass="51842">MHPSYLGRILLSWCDRCHTPVLGKTCAACGSPTRKVPLTPPGDARPAFPADIELINRIFCEHFGAPLVPEGHLVLLNKVPDTDRMEEIIIGGGIAGSIRYLPKKRRWEPIPRPEACTLFYPIQRVVTVDDTAVPFIRDQGMSVLRPGMASIEDHVDTGDEVFILAKDGTCIAVGRAKAGAEEARAMQKGQVVRTRRNTPSTIVPGRATWKDAVRSNAAVLDRVETEAVTFVKNVARAYPLQPTISYSGGKDSLATFLVVKKALGNVPLLFADTGLEFPETYANVDAMEHQYQAKIIRTPAAEKFWTTLARQGPPAVNARWCCSICKLLPVAETIRSTWGECLSFIGQRRYESLSRAQSDRIWRNAIVKVQLSAAPIQDWTALHVWLYLFREEAPYNQLYEHRLDRIGCFMCPSSDMALIHMIEADFPGLWSGWMKHLEAWRDAQGLPAGWIESGAWRIREEKHG</sequence>
<dbReference type="SMART" id="SM00359">
    <property type="entry name" value="PUA"/>
    <property type="match status" value="1"/>
</dbReference>
<dbReference type="Gene3D" id="2.30.130.10">
    <property type="entry name" value="PUA domain"/>
    <property type="match status" value="1"/>
</dbReference>
<dbReference type="InterPro" id="IPR014729">
    <property type="entry name" value="Rossmann-like_a/b/a_fold"/>
</dbReference>
<proteinExistence type="predicted"/>
<gene>
    <name evidence="2" type="ordered locus">Mboo_1263</name>
</gene>
<dbReference type="Proteomes" id="UP000002408">
    <property type="component" value="Chromosome"/>
</dbReference>
<dbReference type="GO" id="GO:0003723">
    <property type="term" value="F:RNA binding"/>
    <property type="evidence" value="ECO:0007669"/>
    <property type="project" value="InterPro"/>
</dbReference>
<dbReference type="PANTHER" id="PTHR43196">
    <property type="entry name" value="SULFATE ADENYLYLTRANSFERASE SUBUNIT 2"/>
    <property type="match status" value="1"/>
</dbReference>
<dbReference type="KEGG" id="mbn:Mboo_1263"/>
<dbReference type="Gene3D" id="3.40.50.620">
    <property type="entry name" value="HUPs"/>
    <property type="match status" value="1"/>
</dbReference>
<dbReference type="GO" id="GO:0003824">
    <property type="term" value="F:catalytic activity"/>
    <property type="evidence" value="ECO:0007669"/>
    <property type="project" value="InterPro"/>
</dbReference>
<dbReference type="AlphaFoldDB" id="A7I7S0"/>
<evidence type="ECO:0000259" key="1">
    <source>
        <dbReference type="SMART" id="SM00359"/>
    </source>
</evidence>
<dbReference type="InterPro" id="IPR036974">
    <property type="entry name" value="PUA_sf"/>
</dbReference>
<dbReference type="eggNOG" id="arCOG00073">
    <property type="taxonomic scope" value="Archaea"/>
</dbReference>
<dbReference type="PROSITE" id="PS50890">
    <property type="entry name" value="PUA"/>
    <property type="match status" value="1"/>
</dbReference>
<dbReference type="NCBIfam" id="TIGR00451">
    <property type="entry name" value="unchar_dom_2"/>
    <property type="match status" value="1"/>
</dbReference>
<dbReference type="InterPro" id="IPR002500">
    <property type="entry name" value="PAPS_reduct_dom"/>
</dbReference>
<dbReference type="InterPro" id="IPR050128">
    <property type="entry name" value="Sulfate_adenylyltrnsfr_sub2"/>
</dbReference>
<feature type="domain" description="PUA" evidence="1">
    <location>
        <begin position="124"/>
        <end position="199"/>
    </location>
</feature>
<dbReference type="OrthoDB" id="5817at2157"/>
<dbReference type="CDD" id="cd23947">
    <property type="entry name" value="PAPS_reductase-like_YbdN"/>
    <property type="match status" value="1"/>
</dbReference>
<reference evidence="3" key="1">
    <citation type="journal article" date="2015" name="Microbiology">
        <title>Genome of Methanoregula boonei 6A8 reveals adaptations to oligotrophic peatland environments.</title>
        <authorList>
            <person name="Braeuer S."/>
            <person name="Cadillo-Quiroz H."/>
            <person name="Kyrpides N."/>
            <person name="Woyke T."/>
            <person name="Goodwin L."/>
            <person name="Detter C."/>
            <person name="Podell S."/>
            <person name="Yavitt J.B."/>
            <person name="Zinder S.H."/>
        </authorList>
    </citation>
    <scope>NUCLEOTIDE SEQUENCE [LARGE SCALE GENOMIC DNA]</scope>
    <source>
        <strain evidence="3">DSM 21154 / JCM 14090 / 6A8</strain>
    </source>
</reference>
<dbReference type="GeneID" id="5410350"/>
<dbReference type="InterPro" id="IPR004521">
    <property type="entry name" value="Uncharacterised_CHP00451"/>
</dbReference>